<organism evidence="7 8">
    <name type="scientific">Rufibacter tibetensis</name>
    <dbReference type="NCBI Taxonomy" id="512763"/>
    <lineage>
        <taxon>Bacteria</taxon>
        <taxon>Pseudomonadati</taxon>
        <taxon>Bacteroidota</taxon>
        <taxon>Cytophagia</taxon>
        <taxon>Cytophagales</taxon>
        <taxon>Hymenobacteraceae</taxon>
        <taxon>Rufibacter</taxon>
    </lineage>
</organism>
<dbReference type="NCBIfam" id="TIGR02734">
    <property type="entry name" value="crtI_fam"/>
    <property type="match status" value="1"/>
</dbReference>
<keyword evidence="8" id="KW-1185">Reference proteome</keyword>
<dbReference type="PANTHER" id="PTHR43734">
    <property type="entry name" value="PHYTOENE DESATURASE"/>
    <property type="match status" value="1"/>
</dbReference>
<evidence type="ECO:0000313" key="7">
    <source>
        <dbReference type="EMBL" id="ALI99032.1"/>
    </source>
</evidence>
<dbReference type="AlphaFoldDB" id="A0A0N7HWE6"/>
<dbReference type="InterPro" id="IPR054840">
    <property type="entry name" value="hydcarot_desat_CrtD"/>
</dbReference>
<dbReference type="Proteomes" id="UP000061382">
    <property type="component" value="Chromosome"/>
</dbReference>
<protein>
    <submittedName>
        <fullName evidence="7">Phytoene dehydrogenase</fullName>
    </submittedName>
</protein>
<dbReference type="NCBIfam" id="NF042421">
    <property type="entry name" value="hydcarot_desat_CrtD"/>
    <property type="match status" value="1"/>
</dbReference>
<feature type="domain" description="Amine oxidase" evidence="6">
    <location>
        <begin position="11"/>
        <end position="486"/>
    </location>
</feature>
<evidence type="ECO:0000256" key="3">
    <source>
        <dbReference type="ARBA" id="ARBA00022746"/>
    </source>
</evidence>
<dbReference type="GO" id="GO:0016117">
    <property type="term" value="P:carotenoid biosynthetic process"/>
    <property type="evidence" value="ECO:0007669"/>
    <property type="project" value="UniProtKB-KW"/>
</dbReference>
<dbReference type="Gene3D" id="3.50.50.60">
    <property type="entry name" value="FAD/NAD(P)-binding domain"/>
    <property type="match status" value="2"/>
</dbReference>
<evidence type="ECO:0000259" key="6">
    <source>
        <dbReference type="Pfam" id="PF01593"/>
    </source>
</evidence>
<dbReference type="STRING" id="512763.DC20_08645"/>
<proteinExistence type="inferred from homology"/>
<dbReference type="SUPFAM" id="SSF51905">
    <property type="entry name" value="FAD/NAD(P)-binding domain"/>
    <property type="match status" value="1"/>
</dbReference>
<evidence type="ECO:0000256" key="4">
    <source>
        <dbReference type="ARBA" id="ARBA00023002"/>
    </source>
</evidence>
<keyword evidence="4 5" id="KW-0560">Oxidoreductase</keyword>
<comment type="pathway">
    <text evidence="1 5">Carotenoid biosynthesis.</text>
</comment>
<sequence length="495" mass="54584">MAKAVVIGSGIGGIAAAIRLAVKGYAVTVLEANASYGGKMTQFTLPGGYRFDAGPSLFTLPQLVDDLFSLAGRNPQDYFRYQRLPIVTQYFWPDGTRLTAHASADAFAKEVETKLGIPQDQLHRHLRKVSRLYHATANTFLHKSLHKLDTYLSADVLKTLPALPELGLTTTMHAANARAFSDPRLVQLLDRYATYNGSDPYQAPGTLNLIPHLEFNIGAFYPEGGIYAIAQSLVKLGEELGVTFRYNEPVQEILTQGDKATGVKTAQNTYLAEVVVSNMDVVPTYRKLLPKQPAPERTLRQPRSSSALIYYWGIRRTFPELDLHNIFFSQDYKQEFEHIFQKGTVAEDPTVYVNITSKYSPEDAPLGHENWFVMVNVPHNAGQDWDRFIQQTRQSVLRKVSQALGVDVEALITTEKVWDPRGIEADTSSFAGALYGSSSNNRMAAFLRHPNFTGKLKGLYFVGGSVHPGGGIPLCLLSAKIASDLVPEVSSAVSA</sequence>
<dbReference type="PANTHER" id="PTHR43734:SF7">
    <property type="entry name" value="4,4'-DIAPONEUROSPORENE OXYGENASE"/>
    <property type="match status" value="1"/>
</dbReference>
<dbReference type="Pfam" id="PF01593">
    <property type="entry name" value="Amino_oxidase"/>
    <property type="match status" value="1"/>
</dbReference>
<dbReference type="GO" id="GO:0016491">
    <property type="term" value="F:oxidoreductase activity"/>
    <property type="evidence" value="ECO:0007669"/>
    <property type="project" value="UniProtKB-KW"/>
</dbReference>
<dbReference type="InterPro" id="IPR002937">
    <property type="entry name" value="Amino_oxidase"/>
</dbReference>
<dbReference type="KEGG" id="rti:DC20_08645"/>
<dbReference type="OrthoDB" id="9774675at2"/>
<dbReference type="InterPro" id="IPR014105">
    <property type="entry name" value="Carotenoid/retinoid_OxRdtase"/>
</dbReference>
<reference evidence="7 8" key="1">
    <citation type="submission" date="2015-08" db="EMBL/GenBank/DDBJ databases">
        <title>Complete genome sequence of Rufibacter tibetensis strain 1351t, a radiation-resistant bacterium from tibet plateau.</title>
        <authorList>
            <person name="Dai J."/>
        </authorList>
    </citation>
    <scope>NUCLEOTIDE SEQUENCE [LARGE SCALE GENOMIC DNA]</scope>
    <source>
        <strain evidence="7 8">1351</strain>
    </source>
</reference>
<evidence type="ECO:0000256" key="1">
    <source>
        <dbReference type="ARBA" id="ARBA00004829"/>
    </source>
</evidence>
<dbReference type="EMBL" id="CP012643">
    <property type="protein sequence ID" value="ALI99032.1"/>
    <property type="molecule type" value="Genomic_DNA"/>
</dbReference>
<dbReference type="PATRIC" id="fig|512763.3.peg.1906"/>
<evidence type="ECO:0000313" key="8">
    <source>
        <dbReference type="Proteomes" id="UP000061382"/>
    </source>
</evidence>
<dbReference type="RefSeq" id="WP_062543467.1">
    <property type="nucleotide sequence ID" value="NZ_CP012643.1"/>
</dbReference>
<evidence type="ECO:0000256" key="2">
    <source>
        <dbReference type="ARBA" id="ARBA00006046"/>
    </source>
</evidence>
<name>A0A0N7HWE6_9BACT</name>
<accession>A0A0N7HWE6</accession>
<gene>
    <name evidence="7" type="ORF">DC20_08645</name>
</gene>
<keyword evidence="3 5" id="KW-0125">Carotenoid biosynthesis</keyword>
<dbReference type="InterPro" id="IPR036188">
    <property type="entry name" value="FAD/NAD-bd_sf"/>
</dbReference>
<comment type="similarity">
    <text evidence="2 5">Belongs to the carotenoid/retinoid oxidoreductase family.</text>
</comment>
<evidence type="ECO:0000256" key="5">
    <source>
        <dbReference type="RuleBase" id="RU362075"/>
    </source>
</evidence>